<dbReference type="Pfam" id="PF21078">
    <property type="entry name" value="GDH_HM3"/>
    <property type="match status" value="1"/>
</dbReference>
<dbReference type="InterPro" id="IPR036291">
    <property type="entry name" value="NAD(P)-bd_dom_sf"/>
</dbReference>
<keyword evidence="8" id="KW-1185">Reference proteome</keyword>
<dbReference type="GO" id="GO:0004352">
    <property type="term" value="F:glutamate dehydrogenase (NAD+) activity"/>
    <property type="evidence" value="ECO:0007669"/>
    <property type="project" value="UniProtKB-EC"/>
</dbReference>
<dbReference type="InterPro" id="IPR024727">
    <property type="entry name" value="NAD_Glu_DH_N_ACT1"/>
</dbReference>
<dbReference type="Gene3D" id="3.40.50.720">
    <property type="entry name" value="NAD(P)-binding Rossmann-like Domain"/>
    <property type="match status" value="1"/>
</dbReference>
<evidence type="ECO:0000313" key="7">
    <source>
        <dbReference type="EMBL" id="MEV5510535.1"/>
    </source>
</evidence>
<feature type="domain" description="NAD-glutamate dehydrogenase N-terminal ACT1" evidence="4">
    <location>
        <begin position="35"/>
        <end position="187"/>
    </location>
</feature>
<dbReference type="InterPro" id="IPR028971">
    <property type="entry name" value="NAD-GDH_cat"/>
</dbReference>
<proteinExistence type="predicted"/>
<feature type="domain" description="NAD-specific glutamate dehydrogenase C-terminal" evidence="3">
    <location>
        <begin position="1306"/>
        <end position="1643"/>
    </location>
</feature>
<feature type="domain" description="NAD-glutamate dehydrogenase ACT2" evidence="5">
    <location>
        <begin position="438"/>
        <end position="530"/>
    </location>
</feature>
<evidence type="ECO:0000313" key="8">
    <source>
        <dbReference type="Proteomes" id="UP001552594"/>
    </source>
</evidence>
<dbReference type="Proteomes" id="UP001552594">
    <property type="component" value="Unassembled WGS sequence"/>
</dbReference>
<sequence>MQTKLDEAKAELLERAARVAENENGLDQETLTAYLQRYYLHTAPEDLVGRDPVDVFGAALSHYRLGEQRPQGTANVRVHTPTVEENGWTCSHSVVEVVTDDMPFLVDSVTNELSRQNRGIHLVIHPQVVVRRDVTGRLLEVLGSSCTAHGTGKGAELPHDALIESWIHVEIDRETDREDLKQIAADLRRVLSDVREAVEDWGKMRDAALRIAEDLPGEPTPDDLPATDVEEARELLRWLSADHFTFLGYREYELTKAPVNGGEEDVLTAVPGTGLGILRSDPSHTADGHHDGHHAPLPRPTSPSFSRLPADARAKAREHKLLVLTKANSRATVHRPSYLDYVGVKKFDAQGNVTGERRFLGLFSSAAYTESVRRVPVIRRKVAQVLADAGFTPDSHDGRDLLQILETYPRDELFQIPDDQLRSIATSVLYLQERRRLRLYLRRDEYGRYYSALVYLPRDRYTTAVRLRLIDILKEELGGTSVDFTAWNTESVLSRLHFVVRVEPGASLRELTDADVEHIESRLVEAARSWADGFAETLTAEVGEERAAELLRRYAHAFPEGYKADHSPRAAVSDLGHLEKLTTAGGDRDFDFSLYEPVGAAPGERRFKIYRTGEPVSLSTVLPVLQRLGVEVVDERPYELRCSDRTTAWIYDFGLRLPAHVEGDDARTRFQEAFAAVWTGQAENDNFNKLVLLAGLDWRQAMVLRAYAKYLRQAGTTFSQAYMEDTLSGNVHITRLLVNLFEARMSPSLQRAGLELIEGLLEELDGALDQVASLDEDRILRAFLTVIKATLRTNHFQRDEAGAPRPYLSIKLDPQAIPDLPAPRPAFEIWVYSPRVEGVHLRFGKVARGGLRWSDRREDFRTEILGLVKAQMVKNTVIVPVGAKGGFVGKRLPDPSVDRDAWLAEGIASYKTFISGLLDITDNMVGGEVVPPKDVVRHDEDDTYLVVAADKGTATFSDIANEVAESYGFWLGDAFASGGSAGYDHKGMGITARGAWESVKRHFRELGHNTQTEDFTVVGVGDMSGDVFGNGMLLSEHIRLVAAFDHRHIFLDPTPDAATSYAERRRLFELPRSSWADYDTSLLSAGGGVHPRTAKSIPVNAHVRNALGIEPGITKMTPAELMKAILRAPVDLLWNGGIGTYVKASGESHADVGDKANDAIRVDGQDLRVKVVGEGGNLGLTQLGRIEFALAGGKVNTDAIDNSAGVDTSDHEVNIKILLNGLVTDGDMTVKQRNKLLAEMTDEVGELVLRNNYAQNVALANAVAQAPSLLHAHQRVMRRLVREGHLDRALEFLPTDRQIRERLAAGRGLTQPELAVLLAYIKITTSEELLGTDLPDDPYLQRLLYAYFPQALRRSHGEQIDGHALRREIVTTVLVNDTVNTGGSTFLHRLREETGASLAEIVRAQTASREIFGLAEVWDAVEALDNQVAADVQTRIRLHSRRLVERGTRWLLNNRPQPLQLAETIGFFRDGVAAVWAELPKLLRGADIEWWQSIHDELTEAGVPGDLAVKVAGFSSVFPALDVVAIADRTGKDPLFVAEVYYDLGDRLHISQLMDKIIELPRADRWQSMARAAIREDLYACHAALTADILSVGNGSATPEQRFTAWEEHNAAILTRARTTLDDIRGSDSFDLANLSVAMRTMRTLLRSHG</sequence>
<evidence type="ECO:0000259" key="5">
    <source>
        <dbReference type="Pfam" id="PF21076"/>
    </source>
</evidence>
<accession>A0ABV3K9K4</accession>
<dbReference type="Pfam" id="PF21075">
    <property type="entry name" value="GDH_ACT1"/>
    <property type="match status" value="1"/>
</dbReference>
<dbReference type="InterPro" id="IPR007780">
    <property type="entry name" value="NAD_Glu_DH_bac"/>
</dbReference>
<dbReference type="EMBL" id="JBFAUK010000034">
    <property type="protein sequence ID" value="MEV5510535.1"/>
    <property type="molecule type" value="Genomic_DNA"/>
</dbReference>
<dbReference type="Pfam" id="PF05088">
    <property type="entry name" value="Bac_GDH_CD"/>
    <property type="match status" value="1"/>
</dbReference>
<evidence type="ECO:0000259" key="3">
    <source>
        <dbReference type="Pfam" id="PF21074"/>
    </source>
</evidence>
<dbReference type="Pfam" id="PF21079">
    <property type="entry name" value="GDH_HM2"/>
    <property type="match status" value="1"/>
</dbReference>
<organism evidence="7 8">
    <name type="scientific">Streptomyces orinoci</name>
    <name type="common">Streptoverticillium orinoci</name>
    <dbReference type="NCBI Taxonomy" id="67339"/>
    <lineage>
        <taxon>Bacteria</taxon>
        <taxon>Bacillati</taxon>
        <taxon>Actinomycetota</taxon>
        <taxon>Actinomycetes</taxon>
        <taxon>Kitasatosporales</taxon>
        <taxon>Streptomycetaceae</taxon>
        <taxon>Streptomyces</taxon>
    </lineage>
</organism>
<dbReference type="SUPFAM" id="SSF51735">
    <property type="entry name" value="NAD(P)-binding Rossmann-fold domains"/>
    <property type="match status" value="1"/>
</dbReference>
<dbReference type="PIRSF" id="PIRSF036761">
    <property type="entry name" value="GDH_Mll4104"/>
    <property type="match status" value="1"/>
</dbReference>
<dbReference type="PANTHER" id="PTHR43403:SF1">
    <property type="entry name" value="NAD-SPECIFIC GLUTAMATE DEHYDROGENASE"/>
    <property type="match status" value="1"/>
</dbReference>
<reference evidence="7 8" key="1">
    <citation type="submission" date="2024-06" db="EMBL/GenBank/DDBJ databases">
        <title>The Natural Products Discovery Center: Release of the First 8490 Sequenced Strains for Exploring Actinobacteria Biosynthetic Diversity.</title>
        <authorList>
            <person name="Kalkreuter E."/>
            <person name="Kautsar S.A."/>
            <person name="Yang D."/>
            <person name="Bader C.D."/>
            <person name="Teijaro C.N."/>
            <person name="Fluegel L."/>
            <person name="Davis C.M."/>
            <person name="Simpson J.R."/>
            <person name="Lauterbach L."/>
            <person name="Steele A.D."/>
            <person name="Gui C."/>
            <person name="Meng S."/>
            <person name="Li G."/>
            <person name="Viehrig K."/>
            <person name="Ye F."/>
            <person name="Su P."/>
            <person name="Kiefer A.F."/>
            <person name="Nichols A."/>
            <person name="Cepeda A.J."/>
            <person name="Yan W."/>
            <person name="Fan B."/>
            <person name="Jiang Y."/>
            <person name="Adhikari A."/>
            <person name="Zheng C.-J."/>
            <person name="Schuster L."/>
            <person name="Cowan T.M."/>
            <person name="Smanski M.J."/>
            <person name="Chevrette M.G."/>
            <person name="De Carvalho L.P.S."/>
            <person name="Shen B."/>
        </authorList>
    </citation>
    <scope>NUCLEOTIDE SEQUENCE [LARGE SCALE GENOMIC DNA]</scope>
    <source>
        <strain evidence="7 8">NPDC052347</strain>
    </source>
</reference>
<feature type="compositionally biased region" description="Basic and acidic residues" evidence="1">
    <location>
        <begin position="281"/>
        <end position="294"/>
    </location>
</feature>
<dbReference type="InterPro" id="IPR048381">
    <property type="entry name" value="GDH_C"/>
</dbReference>
<name>A0ABV3K9K4_STRON</name>
<gene>
    <name evidence="7" type="ORF">AB0L16_29610</name>
</gene>
<dbReference type="Pfam" id="PF21074">
    <property type="entry name" value="GDH_C"/>
    <property type="match status" value="1"/>
</dbReference>
<dbReference type="Pfam" id="PF21073">
    <property type="entry name" value="GDH_HM1"/>
    <property type="match status" value="1"/>
</dbReference>
<feature type="region of interest" description="Disordered" evidence="1">
    <location>
        <begin position="277"/>
        <end position="310"/>
    </location>
</feature>
<dbReference type="PANTHER" id="PTHR43403">
    <property type="entry name" value="NAD-SPECIFIC GLUTAMATE DEHYDROGENASE"/>
    <property type="match status" value="1"/>
</dbReference>
<dbReference type="InterPro" id="IPR049064">
    <property type="entry name" value="NAD_Glu_DH_ACT3"/>
</dbReference>
<evidence type="ECO:0000259" key="2">
    <source>
        <dbReference type="Pfam" id="PF05088"/>
    </source>
</evidence>
<evidence type="ECO:0000259" key="4">
    <source>
        <dbReference type="Pfam" id="PF21075"/>
    </source>
</evidence>
<dbReference type="Pfam" id="PF21076">
    <property type="entry name" value="GDH_ACT2"/>
    <property type="match status" value="1"/>
</dbReference>
<dbReference type="InterPro" id="IPR046346">
    <property type="entry name" value="Aminoacid_DH-like_N_sf"/>
</dbReference>
<dbReference type="InterPro" id="IPR049056">
    <property type="entry name" value="NAD_Glu_DH_HM3"/>
</dbReference>
<evidence type="ECO:0000259" key="6">
    <source>
        <dbReference type="Pfam" id="PF21077"/>
    </source>
</evidence>
<dbReference type="SUPFAM" id="SSF53223">
    <property type="entry name" value="Aminoacid dehydrogenase-like, N-terminal domain"/>
    <property type="match status" value="1"/>
</dbReference>
<feature type="domain" description="NAD-glutamate dehydrogenase catalytic" evidence="2">
    <location>
        <begin position="764"/>
        <end position="1261"/>
    </location>
</feature>
<comment type="caution">
    <text evidence="7">The sequence shown here is derived from an EMBL/GenBank/DDBJ whole genome shotgun (WGS) entry which is preliminary data.</text>
</comment>
<dbReference type="Pfam" id="PF21077">
    <property type="entry name" value="GDH_ACT3"/>
    <property type="match status" value="1"/>
</dbReference>
<dbReference type="InterPro" id="IPR049058">
    <property type="entry name" value="NAD_Glu_DH_HM2"/>
</dbReference>
<dbReference type="InterPro" id="IPR049059">
    <property type="entry name" value="NAD_Glu_DH_HM1"/>
</dbReference>
<dbReference type="InterPro" id="IPR049062">
    <property type="entry name" value="NAD_Glu_DH_ACT2"/>
</dbReference>
<feature type="domain" description="NAD-glutamate dehydrogenase ACT3" evidence="6">
    <location>
        <begin position="590"/>
        <end position="663"/>
    </location>
</feature>
<keyword evidence="7" id="KW-0560">Oxidoreductase</keyword>
<protein>
    <submittedName>
        <fullName evidence="7">NAD-glutamate dehydrogenase</fullName>
        <ecNumber evidence="7">1.4.1.2</ecNumber>
    </submittedName>
</protein>
<dbReference type="EC" id="1.4.1.2" evidence="7"/>
<evidence type="ECO:0000256" key="1">
    <source>
        <dbReference type="SAM" id="MobiDB-lite"/>
    </source>
</evidence>
<dbReference type="RefSeq" id="WP_109281385.1">
    <property type="nucleotide sequence ID" value="NZ_JBFAUK010000034.1"/>
</dbReference>